<evidence type="ECO:0000256" key="3">
    <source>
        <dbReference type="ARBA" id="ARBA00023163"/>
    </source>
</evidence>
<dbReference type="RefSeq" id="WP_242940956.1">
    <property type="nucleotide sequence ID" value="NZ_FOJI01000002.1"/>
</dbReference>
<dbReference type="PRINTS" id="PR00778">
    <property type="entry name" value="HTHARSR"/>
</dbReference>
<dbReference type="InterPro" id="IPR001845">
    <property type="entry name" value="HTH_ArsR_DNA-bd_dom"/>
</dbReference>
<reference evidence="5 6" key="1">
    <citation type="submission" date="2016-10" db="EMBL/GenBank/DDBJ databases">
        <authorList>
            <person name="de Groot N.N."/>
        </authorList>
    </citation>
    <scope>NUCLEOTIDE SEQUENCE [LARGE SCALE GENOMIC DNA]</scope>
    <source>
        <strain evidence="5 6">DSM 9179</strain>
    </source>
</reference>
<dbReference type="PROSITE" id="PS50987">
    <property type="entry name" value="HTH_ARSR_2"/>
    <property type="match status" value="1"/>
</dbReference>
<accession>A0A1I0N4Z3</accession>
<keyword evidence="3" id="KW-0804">Transcription</keyword>
<dbReference type="Gene3D" id="1.10.10.10">
    <property type="entry name" value="Winged helix-like DNA-binding domain superfamily/Winged helix DNA-binding domain"/>
    <property type="match status" value="1"/>
</dbReference>
<dbReference type="CDD" id="cd00090">
    <property type="entry name" value="HTH_ARSR"/>
    <property type="match status" value="1"/>
</dbReference>
<dbReference type="PANTHER" id="PTHR33154">
    <property type="entry name" value="TRANSCRIPTIONAL REGULATOR, ARSR FAMILY"/>
    <property type="match status" value="1"/>
</dbReference>
<dbReference type="EMBL" id="FOJI01000002">
    <property type="protein sequence ID" value="SEV95821.1"/>
    <property type="molecule type" value="Genomic_DNA"/>
</dbReference>
<gene>
    <name evidence="5" type="ORF">SAMN05421659_102366</name>
</gene>
<sequence length="110" mass="12544">MPFNIKANIDIMTIFKDCIPIFSVLNDEKRQEIILIIAEYPVKGIIVNEITERMNLSRPAVSHHLKILKQAGIVGVINKGVENYYYLTLKSAVENLKRLTTTIENNCDLI</sequence>
<name>A0A1I0N4Z3_9FIRM</name>
<dbReference type="Proteomes" id="UP000199701">
    <property type="component" value="Unassembled WGS sequence"/>
</dbReference>
<dbReference type="NCBIfam" id="NF033788">
    <property type="entry name" value="HTH_metalloreg"/>
    <property type="match status" value="1"/>
</dbReference>
<evidence type="ECO:0000313" key="5">
    <source>
        <dbReference type="EMBL" id="SEV95821.1"/>
    </source>
</evidence>
<keyword evidence="1" id="KW-0805">Transcription regulation</keyword>
<dbReference type="InterPro" id="IPR036390">
    <property type="entry name" value="WH_DNA-bd_sf"/>
</dbReference>
<feature type="domain" description="HTH arsR-type" evidence="4">
    <location>
        <begin position="11"/>
        <end position="107"/>
    </location>
</feature>
<dbReference type="SUPFAM" id="SSF46785">
    <property type="entry name" value="Winged helix' DNA-binding domain"/>
    <property type="match status" value="1"/>
</dbReference>
<keyword evidence="6" id="KW-1185">Reference proteome</keyword>
<dbReference type="GO" id="GO:0003700">
    <property type="term" value="F:DNA-binding transcription factor activity"/>
    <property type="evidence" value="ECO:0007669"/>
    <property type="project" value="InterPro"/>
</dbReference>
<organism evidence="5 6">
    <name type="scientific">[Clostridium] fimetarium</name>
    <dbReference type="NCBI Taxonomy" id="99656"/>
    <lineage>
        <taxon>Bacteria</taxon>
        <taxon>Bacillati</taxon>
        <taxon>Bacillota</taxon>
        <taxon>Clostridia</taxon>
        <taxon>Lachnospirales</taxon>
        <taxon>Lachnospiraceae</taxon>
    </lineage>
</organism>
<evidence type="ECO:0000256" key="1">
    <source>
        <dbReference type="ARBA" id="ARBA00023015"/>
    </source>
</evidence>
<dbReference type="InterPro" id="IPR011991">
    <property type="entry name" value="ArsR-like_HTH"/>
</dbReference>
<evidence type="ECO:0000256" key="2">
    <source>
        <dbReference type="ARBA" id="ARBA00023125"/>
    </source>
</evidence>
<dbReference type="GO" id="GO:0003677">
    <property type="term" value="F:DNA binding"/>
    <property type="evidence" value="ECO:0007669"/>
    <property type="project" value="UniProtKB-KW"/>
</dbReference>
<dbReference type="PANTHER" id="PTHR33154:SF33">
    <property type="entry name" value="TRANSCRIPTIONAL REPRESSOR SDPR"/>
    <property type="match status" value="1"/>
</dbReference>
<evidence type="ECO:0000313" key="6">
    <source>
        <dbReference type="Proteomes" id="UP000199701"/>
    </source>
</evidence>
<dbReference type="SMART" id="SM00418">
    <property type="entry name" value="HTH_ARSR"/>
    <property type="match status" value="1"/>
</dbReference>
<dbReference type="Pfam" id="PF01022">
    <property type="entry name" value="HTH_5"/>
    <property type="match status" value="1"/>
</dbReference>
<evidence type="ECO:0000259" key="4">
    <source>
        <dbReference type="PROSITE" id="PS50987"/>
    </source>
</evidence>
<dbReference type="AlphaFoldDB" id="A0A1I0N4Z3"/>
<dbReference type="InterPro" id="IPR051081">
    <property type="entry name" value="HTH_MetalResp_TranReg"/>
</dbReference>
<protein>
    <submittedName>
        <fullName evidence="5">DNA-binding transcriptional regulator, ArsR family</fullName>
    </submittedName>
</protein>
<dbReference type="STRING" id="99656.SAMN05421659_102366"/>
<keyword evidence="2 5" id="KW-0238">DNA-binding</keyword>
<dbReference type="InterPro" id="IPR036388">
    <property type="entry name" value="WH-like_DNA-bd_sf"/>
</dbReference>
<proteinExistence type="predicted"/>